<dbReference type="OrthoDB" id="664260at2"/>
<feature type="signal peptide" evidence="1">
    <location>
        <begin position="1"/>
        <end position="18"/>
    </location>
</feature>
<accession>A0A3E1Y7I7</accession>
<feature type="chain" id="PRO_5017768901" evidence="1">
    <location>
        <begin position="19"/>
        <end position="258"/>
    </location>
</feature>
<reference evidence="2 3" key="1">
    <citation type="submission" date="2018-07" db="EMBL/GenBank/DDBJ databases">
        <title>Chitinophaga K2CV101002-2 sp. nov., isolated from a monsoon evergreen broad-leaved forest soil.</title>
        <authorList>
            <person name="Lv Y."/>
        </authorList>
    </citation>
    <scope>NUCLEOTIDE SEQUENCE [LARGE SCALE GENOMIC DNA]</scope>
    <source>
        <strain evidence="2 3">GDMCC 1.1288</strain>
    </source>
</reference>
<keyword evidence="3" id="KW-1185">Reference proteome</keyword>
<organism evidence="2 3">
    <name type="scientific">Chitinophaga silvatica</name>
    <dbReference type="NCBI Taxonomy" id="2282649"/>
    <lineage>
        <taxon>Bacteria</taxon>
        <taxon>Pseudomonadati</taxon>
        <taxon>Bacteroidota</taxon>
        <taxon>Chitinophagia</taxon>
        <taxon>Chitinophagales</taxon>
        <taxon>Chitinophagaceae</taxon>
        <taxon>Chitinophaga</taxon>
    </lineage>
</organism>
<name>A0A3E1Y7I7_9BACT</name>
<evidence type="ECO:0000313" key="3">
    <source>
        <dbReference type="Proteomes" id="UP000260644"/>
    </source>
</evidence>
<proteinExistence type="predicted"/>
<protein>
    <submittedName>
        <fullName evidence="2">Uncharacterized protein</fullName>
    </submittedName>
</protein>
<evidence type="ECO:0000256" key="1">
    <source>
        <dbReference type="SAM" id="SignalP"/>
    </source>
</evidence>
<dbReference type="AlphaFoldDB" id="A0A3E1Y7I7"/>
<dbReference type="RefSeq" id="WP_116976955.1">
    <property type="nucleotide sequence ID" value="NZ_QPMM01000009.1"/>
</dbReference>
<sequence>MRLLLLAAITFLHGSLRAQTLWSPTGRHTGLGSYSNNFQNVFSTAYQPAGLANIPLSSAGVYTERRFMLKELALYILDAAFHTAKGGIGTSLIQTGNKYWHQQLLALAYGKQLSKNLGIGLHFNYTITSTQGMGSEGSVGFRLGGIWHTNKQLHIGCLLAKEQNKSIIGAGLGFEASKDCLVTAEIINWANYFQAKLGFIYRVASALAILAGGGAGTQQNFAGFNIYWNAWTIGFTSGFHTTLGITPSIALSWQQAAK</sequence>
<comment type="caution">
    <text evidence="2">The sequence shown here is derived from an EMBL/GenBank/DDBJ whole genome shotgun (WGS) entry which is preliminary data.</text>
</comment>
<dbReference type="EMBL" id="QPMM01000009">
    <property type="protein sequence ID" value="RFS21006.1"/>
    <property type="molecule type" value="Genomic_DNA"/>
</dbReference>
<dbReference type="Proteomes" id="UP000260644">
    <property type="component" value="Unassembled WGS sequence"/>
</dbReference>
<gene>
    <name evidence="2" type="ORF">DVR12_16790</name>
</gene>
<evidence type="ECO:0000313" key="2">
    <source>
        <dbReference type="EMBL" id="RFS21006.1"/>
    </source>
</evidence>
<keyword evidence="1" id="KW-0732">Signal</keyword>